<keyword evidence="11" id="KW-0255">Endonuclease</keyword>
<dbReference type="OMA" id="SFWSQRI"/>
<feature type="binding site" evidence="6">
    <location>
        <position position="89"/>
    </location>
    <ligand>
        <name>Mg(2+)</name>
        <dbReference type="ChEBI" id="CHEBI:18420"/>
        <label>1</label>
    </ligand>
</feature>
<dbReference type="GO" id="GO:0003677">
    <property type="term" value="F:DNA binding"/>
    <property type="evidence" value="ECO:0007669"/>
    <property type="project" value="InterPro"/>
</dbReference>
<dbReference type="CDD" id="cd09087">
    <property type="entry name" value="Ape1-like_AP-endo"/>
    <property type="match status" value="1"/>
</dbReference>
<dbReference type="EC" id="3.1.-.-" evidence="8"/>
<dbReference type="GO" id="GO:0046872">
    <property type="term" value="F:metal ion binding"/>
    <property type="evidence" value="ECO:0007669"/>
    <property type="project" value="UniProtKB-KW"/>
</dbReference>
<feature type="region of interest" description="Disordered" evidence="9">
    <location>
        <begin position="1"/>
        <end position="24"/>
    </location>
</feature>
<dbReference type="PANTHER" id="PTHR22748">
    <property type="entry name" value="AP ENDONUCLEASE"/>
    <property type="match status" value="1"/>
</dbReference>
<evidence type="ECO:0000256" key="9">
    <source>
        <dbReference type="SAM" id="MobiDB-lite"/>
    </source>
</evidence>
<comment type="caution">
    <text evidence="11">The sequence shown here is derived from an EMBL/GenBank/DDBJ whole genome shotgun (WGS) entry which is preliminary data.</text>
</comment>
<evidence type="ECO:0000256" key="8">
    <source>
        <dbReference type="RuleBase" id="RU362131"/>
    </source>
</evidence>
<feature type="binding site" evidence="6">
    <location>
        <position position="394"/>
    </location>
    <ligand>
        <name>Mg(2+)</name>
        <dbReference type="ChEBI" id="CHEBI:18420"/>
        <label>1</label>
    </ligand>
</feature>
<evidence type="ECO:0000256" key="5">
    <source>
        <dbReference type="PIRSR" id="PIRSR604808-1"/>
    </source>
</evidence>
<comment type="cofactor">
    <cofactor evidence="6 8">
        <name>Mg(2+)</name>
        <dbReference type="ChEBI" id="CHEBI:18420"/>
    </cofactor>
    <cofactor evidence="6 8">
        <name>Mn(2+)</name>
        <dbReference type="ChEBI" id="CHEBI:29035"/>
    </cofactor>
    <text evidence="6 8">Probably binds two magnesium or manganese ions per subunit.</text>
</comment>
<feature type="active site" description="Proton acceptor" evidence="5">
    <location>
        <position position="394"/>
    </location>
</feature>
<dbReference type="Proteomes" id="UP000038009">
    <property type="component" value="Unassembled WGS sequence"/>
</dbReference>
<evidence type="ECO:0000256" key="7">
    <source>
        <dbReference type="PIRSR" id="PIRSR604808-3"/>
    </source>
</evidence>
<dbReference type="PROSITE" id="PS51435">
    <property type="entry name" value="AP_NUCLEASE_F1_4"/>
    <property type="match status" value="1"/>
</dbReference>
<evidence type="ECO:0000256" key="2">
    <source>
        <dbReference type="ARBA" id="ARBA00022723"/>
    </source>
</evidence>
<keyword evidence="4 6" id="KW-0460">Magnesium</keyword>
<feature type="binding site" evidence="6">
    <location>
        <position position="120"/>
    </location>
    <ligand>
        <name>Mg(2+)</name>
        <dbReference type="ChEBI" id="CHEBI:18420"/>
        <label>1</label>
    </ligand>
</feature>
<keyword evidence="3" id="KW-0378">Hydrolase</keyword>
<feature type="binding site" evidence="6">
    <location>
        <position position="294"/>
    </location>
    <ligand>
        <name>Mg(2+)</name>
        <dbReference type="ChEBI" id="CHEBI:18420"/>
        <label>1</label>
    </ligand>
</feature>
<evidence type="ECO:0000313" key="11">
    <source>
        <dbReference type="EMBL" id="KPI85124.1"/>
    </source>
</evidence>
<feature type="active site" description="Proton donor/acceptor" evidence="5">
    <location>
        <position position="292"/>
    </location>
</feature>
<keyword evidence="2 6" id="KW-0479">Metal-binding</keyword>
<organism evidence="11 12">
    <name type="scientific">Leptomonas seymouri</name>
    <dbReference type="NCBI Taxonomy" id="5684"/>
    <lineage>
        <taxon>Eukaryota</taxon>
        <taxon>Discoba</taxon>
        <taxon>Euglenozoa</taxon>
        <taxon>Kinetoplastea</taxon>
        <taxon>Metakinetoplastina</taxon>
        <taxon>Trypanosomatida</taxon>
        <taxon>Trypanosomatidae</taxon>
        <taxon>Leishmaniinae</taxon>
        <taxon>Leptomonas</taxon>
    </lineage>
</organism>
<dbReference type="AlphaFoldDB" id="A0A0N1IIW7"/>
<feature type="domain" description="Endonuclease/exonuclease/phosphatase" evidence="10">
    <location>
        <begin position="86"/>
        <end position="394"/>
    </location>
</feature>
<keyword evidence="12" id="KW-1185">Reference proteome</keyword>
<accession>A0A0N1IIW7</accession>
<comment type="similarity">
    <text evidence="1 8">Belongs to the DNA repair enzymes AP/ExoA family.</text>
</comment>
<name>A0A0N1IIW7_LEPSE</name>
<dbReference type="OrthoDB" id="498125at2759"/>
<dbReference type="GO" id="GO:0008311">
    <property type="term" value="F:double-stranded DNA 3'-5' DNA exonuclease activity"/>
    <property type="evidence" value="ECO:0007669"/>
    <property type="project" value="TreeGrafter"/>
</dbReference>
<feature type="site" description="Interaction with DNA substrate" evidence="7">
    <location>
        <position position="394"/>
    </location>
</feature>
<feature type="active site" evidence="5">
    <location>
        <position position="234"/>
    </location>
</feature>
<evidence type="ECO:0000256" key="4">
    <source>
        <dbReference type="ARBA" id="ARBA00022842"/>
    </source>
</evidence>
<keyword evidence="8" id="KW-0227">DNA damage</keyword>
<dbReference type="SUPFAM" id="SSF56219">
    <property type="entry name" value="DNase I-like"/>
    <property type="match status" value="1"/>
</dbReference>
<dbReference type="InterPro" id="IPR036691">
    <property type="entry name" value="Endo/exonu/phosph_ase_sf"/>
</dbReference>
<feature type="binding site" evidence="6">
    <location>
        <position position="393"/>
    </location>
    <ligand>
        <name>Mg(2+)</name>
        <dbReference type="ChEBI" id="CHEBI:18420"/>
        <label>1</label>
    </ligand>
</feature>
<dbReference type="VEuPathDB" id="TriTrypDB:Lsey_0207_0070"/>
<feature type="site" description="Transition state stabilizer" evidence="7">
    <location>
        <position position="294"/>
    </location>
</feature>
<dbReference type="GO" id="GO:0005634">
    <property type="term" value="C:nucleus"/>
    <property type="evidence" value="ECO:0007669"/>
    <property type="project" value="TreeGrafter"/>
</dbReference>
<dbReference type="EMBL" id="LJSK01000207">
    <property type="protein sequence ID" value="KPI85124.1"/>
    <property type="molecule type" value="Genomic_DNA"/>
</dbReference>
<dbReference type="Pfam" id="PF03372">
    <property type="entry name" value="Exo_endo_phos"/>
    <property type="match status" value="1"/>
</dbReference>
<dbReference type="InterPro" id="IPR004808">
    <property type="entry name" value="AP_endonuc_1"/>
</dbReference>
<dbReference type="NCBIfam" id="TIGR00633">
    <property type="entry name" value="xth"/>
    <property type="match status" value="1"/>
</dbReference>
<evidence type="ECO:0000256" key="6">
    <source>
        <dbReference type="PIRSR" id="PIRSR604808-2"/>
    </source>
</evidence>
<sequence>MGGKRVRSPSASDGVKADGEGAAPLKRVSSLKRISNGSLGKMERSREALASLNTKKTEREIWEHVTPFQRTTTDADFDATKMYKVITWNVAGLRGVLKKDAAALKDFLAAEQPDILCLQETKLNVDDAAANAGLGVVDGYVFVDHPCAYKKGYSGTRTYMRTSSMVEKLNAQCTRGFTLLPDSASAAPGALAVGGAGDDEGRVLTTFLSPGSCATTSSGAPSAAAPRLAIVNVYVPNSGMGLDRLPHRIQSFDPLMREYLKKLDEWSKADDKTGGSAATLNAQPHGFIWTGDLNVAERDYDRYYAGTFKTMQECSGFTPEERSSFRSTMAATDSVDVFRHLYPNAGPVYTFWSMRINGRAKGLGWRLDYFVVSSRLMPYVVDCFPMPEVTKSDHCPVQLWLRKP</sequence>
<dbReference type="PROSITE" id="PS00726">
    <property type="entry name" value="AP_NUCLEASE_F1_1"/>
    <property type="match status" value="1"/>
</dbReference>
<protein>
    <recommendedName>
        <fullName evidence="8">DNA-(apurinic or apyrimidinic site) endonuclease</fullName>
        <ecNumber evidence="8">3.1.-.-</ecNumber>
    </recommendedName>
</protein>
<proteinExistence type="inferred from homology"/>
<dbReference type="PANTHER" id="PTHR22748:SF6">
    <property type="entry name" value="DNA-(APURINIC OR APYRIMIDINIC SITE) ENDONUCLEASE"/>
    <property type="match status" value="1"/>
</dbReference>
<keyword evidence="8" id="KW-0234">DNA repair</keyword>
<dbReference type="GO" id="GO:0003906">
    <property type="term" value="F:DNA-(apurinic or apyrimidinic site) endonuclease activity"/>
    <property type="evidence" value="ECO:0007669"/>
    <property type="project" value="TreeGrafter"/>
</dbReference>
<dbReference type="InterPro" id="IPR005135">
    <property type="entry name" value="Endo/exonuclease/phosphatase"/>
</dbReference>
<reference evidence="11 12" key="1">
    <citation type="journal article" date="2015" name="PLoS Pathog.">
        <title>Leptomonas seymouri: Adaptations to the Dixenous Life Cycle Analyzed by Genome Sequencing, Transcriptome Profiling and Co-infection with Leishmania donovani.</title>
        <authorList>
            <person name="Kraeva N."/>
            <person name="Butenko A."/>
            <person name="Hlavacova J."/>
            <person name="Kostygov A."/>
            <person name="Myskova J."/>
            <person name="Grybchuk D."/>
            <person name="Lestinova T."/>
            <person name="Votypka J."/>
            <person name="Volf P."/>
            <person name="Opperdoes F."/>
            <person name="Flegontov P."/>
            <person name="Lukes J."/>
            <person name="Yurchenko V."/>
        </authorList>
    </citation>
    <scope>NUCLEOTIDE SEQUENCE [LARGE SCALE GENOMIC DNA]</scope>
    <source>
        <strain evidence="11 12">ATCC 30220</strain>
    </source>
</reference>
<evidence type="ECO:0000259" key="10">
    <source>
        <dbReference type="Pfam" id="PF03372"/>
    </source>
</evidence>
<keyword evidence="11" id="KW-0540">Nuclease</keyword>
<feature type="binding site" evidence="6">
    <location>
        <position position="292"/>
    </location>
    <ligand>
        <name>Mg(2+)</name>
        <dbReference type="ChEBI" id="CHEBI:18420"/>
        <label>1</label>
    </ligand>
</feature>
<gene>
    <name evidence="11" type="ORF">ABL78_5817</name>
</gene>
<evidence type="ECO:0000256" key="1">
    <source>
        <dbReference type="ARBA" id="ARBA00007092"/>
    </source>
</evidence>
<keyword evidence="6" id="KW-0464">Manganese</keyword>
<dbReference type="GO" id="GO:0006284">
    <property type="term" value="P:base-excision repair"/>
    <property type="evidence" value="ECO:0007669"/>
    <property type="project" value="TreeGrafter"/>
</dbReference>
<dbReference type="GO" id="GO:0008081">
    <property type="term" value="F:phosphoric diester hydrolase activity"/>
    <property type="evidence" value="ECO:0007669"/>
    <property type="project" value="TreeGrafter"/>
</dbReference>
<dbReference type="Gene3D" id="3.60.10.10">
    <property type="entry name" value="Endonuclease/exonuclease/phosphatase"/>
    <property type="match status" value="1"/>
</dbReference>
<dbReference type="InterPro" id="IPR020847">
    <property type="entry name" value="AP_endonuclease_F1_BS"/>
</dbReference>
<feature type="site" description="Important for catalytic activity" evidence="7">
    <location>
        <position position="368"/>
    </location>
</feature>
<evidence type="ECO:0000313" key="12">
    <source>
        <dbReference type="Proteomes" id="UP000038009"/>
    </source>
</evidence>
<evidence type="ECO:0000256" key="3">
    <source>
        <dbReference type="ARBA" id="ARBA00022801"/>
    </source>
</evidence>